<dbReference type="Gene3D" id="2.60.120.620">
    <property type="entry name" value="q2cbj1_9rhob like domain"/>
    <property type="match status" value="1"/>
</dbReference>
<dbReference type="PANTHER" id="PTHR20883">
    <property type="entry name" value="PHYTANOYL-COA DIOXYGENASE DOMAIN CONTAINING 1"/>
    <property type="match status" value="1"/>
</dbReference>
<dbReference type="EMBL" id="NSLI01000004">
    <property type="protein sequence ID" value="PAX06942.1"/>
    <property type="molecule type" value="Genomic_DNA"/>
</dbReference>
<gene>
    <name evidence="1" type="ORF">CKY28_12800</name>
</gene>
<dbReference type="PANTHER" id="PTHR20883:SF46">
    <property type="entry name" value="PHYTANOYL-COA HYDROXYLASE"/>
    <property type="match status" value="1"/>
</dbReference>
<accession>A0A2A2SCN5</accession>
<organism evidence="1 2">
    <name type="scientific">Sphingomonas lenta</name>
    <dbReference type="NCBI Taxonomy" id="1141887"/>
    <lineage>
        <taxon>Bacteria</taxon>
        <taxon>Pseudomonadati</taxon>
        <taxon>Pseudomonadota</taxon>
        <taxon>Alphaproteobacteria</taxon>
        <taxon>Sphingomonadales</taxon>
        <taxon>Sphingomonadaceae</taxon>
        <taxon>Sphingomonas</taxon>
    </lineage>
</organism>
<reference evidence="2" key="1">
    <citation type="submission" date="2017-09" db="EMBL/GenBank/DDBJ databases">
        <authorList>
            <person name="Feng G."/>
            <person name="Zhu H."/>
        </authorList>
    </citation>
    <scope>NUCLEOTIDE SEQUENCE [LARGE SCALE GENOMIC DNA]</scope>
    <source>
        <strain evidence="2">1PNM-20</strain>
    </source>
</reference>
<keyword evidence="2" id="KW-1185">Reference proteome</keyword>
<comment type="caution">
    <text evidence="1">The sequence shown here is derived from an EMBL/GenBank/DDBJ whole genome shotgun (WGS) entry which is preliminary data.</text>
</comment>
<dbReference type="Proteomes" id="UP000218151">
    <property type="component" value="Unassembled WGS sequence"/>
</dbReference>
<dbReference type="GO" id="GO:0005506">
    <property type="term" value="F:iron ion binding"/>
    <property type="evidence" value="ECO:0007669"/>
    <property type="project" value="UniProtKB-ARBA"/>
</dbReference>
<evidence type="ECO:0000313" key="1">
    <source>
        <dbReference type="EMBL" id="PAX06942.1"/>
    </source>
</evidence>
<evidence type="ECO:0000313" key="2">
    <source>
        <dbReference type="Proteomes" id="UP000218151"/>
    </source>
</evidence>
<dbReference type="GO" id="GO:0016706">
    <property type="term" value="F:2-oxoglutarate-dependent dioxygenase activity"/>
    <property type="evidence" value="ECO:0007669"/>
    <property type="project" value="UniProtKB-ARBA"/>
</dbReference>
<dbReference type="SUPFAM" id="SSF51197">
    <property type="entry name" value="Clavaminate synthase-like"/>
    <property type="match status" value="1"/>
</dbReference>
<name>A0A2A2SCN5_9SPHN</name>
<dbReference type="OrthoDB" id="7359449at2"/>
<dbReference type="AlphaFoldDB" id="A0A2A2SCN5"/>
<proteinExistence type="predicted"/>
<sequence>MDQPDPLQRNRLSADEVARYERDGFLQIHRPILQPGKFEALKSLFEELLERYGSDDLDVPHFREPRLLDFLLDDEVLDLIEPLVGPDIGLWSSHFISKPPRTGKATPWHEDSAYWEDRVSTMAGIVTVWLAMDATDPENGSMGVIPGSHTAHASEYERIEPVGKVFDRQIKSGTIDEDKAVFFTLAPNQCSLHDARIIHGARPTTSSRRRAGYTMRYFPTTSRIVPETNAEHAVWLARGRDRAGNRYAN</sequence>
<dbReference type="RefSeq" id="WP_095998768.1">
    <property type="nucleotide sequence ID" value="NZ_NSLI01000004.1"/>
</dbReference>
<protein>
    <submittedName>
        <fullName evidence="1">Phytanoyl-CoA dioxygenase</fullName>
    </submittedName>
</protein>
<dbReference type="Pfam" id="PF05721">
    <property type="entry name" value="PhyH"/>
    <property type="match status" value="1"/>
</dbReference>
<keyword evidence="1" id="KW-0223">Dioxygenase</keyword>
<dbReference type="InterPro" id="IPR008775">
    <property type="entry name" value="Phytyl_CoA_dOase-like"/>
</dbReference>
<keyword evidence="1" id="KW-0560">Oxidoreductase</keyword>